<comment type="caution">
    <text evidence="3">The sequence shown here is derived from an EMBL/GenBank/DDBJ whole genome shotgun (WGS) entry which is preliminary data.</text>
</comment>
<protein>
    <submittedName>
        <fullName evidence="3">Putative membrane protein YkoI</fullName>
    </submittedName>
</protein>
<accession>A0A7W5P7W3</accession>
<feature type="compositionally biased region" description="Low complexity" evidence="1">
    <location>
        <begin position="60"/>
        <end position="77"/>
    </location>
</feature>
<evidence type="ECO:0000259" key="2">
    <source>
        <dbReference type="Pfam" id="PF03413"/>
    </source>
</evidence>
<dbReference type="InterPro" id="IPR025711">
    <property type="entry name" value="PepSY"/>
</dbReference>
<name>A0A7W5P7W3_9ACTN</name>
<dbReference type="EMBL" id="JACHZG010000001">
    <property type="protein sequence ID" value="MBB3327965.1"/>
    <property type="molecule type" value="Genomic_DNA"/>
</dbReference>
<dbReference type="AlphaFoldDB" id="A0A7W5P7W3"/>
<feature type="region of interest" description="Disordered" evidence="1">
    <location>
        <begin position="37"/>
        <end position="77"/>
    </location>
</feature>
<evidence type="ECO:0000256" key="1">
    <source>
        <dbReference type="SAM" id="MobiDB-lite"/>
    </source>
</evidence>
<dbReference type="Proteomes" id="UP000565572">
    <property type="component" value="Unassembled WGS sequence"/>
</dbReference>
<sequence length="220" mass="21762">MGPLASPLVRSHVRPLRRGAVTVAGLAAFALVGCGADTTESPATAPAPSSSTSAPPPPADSAAPSSTPSATASSTAGNGAALVAAGKTAVAEVSGSTLVSIETDTDGGTTVWEVQLVNGDGDEQDVDVSADGASVVRTSALDRQDAGDRRENLARVAGAKLDYAAAVDALPSTVAGGTISELKLDTDRGRVVWDAEVRAAGGGEREVTLDAGTGDVIQDR</sequence>
<dbReference type="Gene3D" id="3.10.450.40">
    <property type="match status" value="2"/>
</dbReference>
<feature type="domain" description="PepSY" evidence="2">
    <location>
        <begin position="175"/>
        <end position="217"/>
    </location>
</feature>
<gene>
    <name evidence="3" type="ORF">FHX39_002909</name>
</gene>
<organism evidence="3 4">
    <name type="scientific">Microlunatus antarcticus</name>
    <dbReference type="NCBI Taxonomy" id="53388"/>
    <lineage>
        <taxon>Bacteria</taxon>
        <taxon>Bacillati</taxon>
        <taxon>Actinomycetota</taxon>
        <taxon>Actinomycetes</taxon>
        <taxon>Propionibacteriales</taxon>
        <taxon>Propionibacteriaceae</taxon>
        <taxon>Microlunatus</taxon>
    </lineage>
</organism>
<evidence type="ECO:0000313" key="3">
    <source>
        <dbReference type="EMBL" id="MBB3327965.1"/>
    </source>
</evidence>
<evidence type="ECO:0000313" key="4">
    <source>
        <dbReference type="Proteomes" id="UP000565572"/>
    </source>
</evidence>
<reference evidence="3 4" key="1">
    <citation type="submission" date="2020-08" db="EMBL/GenBank/DDBJ databases">
        <title>Sequencing the genomes of 1000 actinobacteria strains.</title>
        <authorList>
            <person name="Klenk H.-P."/>
        </authorList>
    </citation>
    <scope>NUCLEOTIDE SEQUENCE [LARGE SCALE GENOMIC DNA]</scope>
    <source>
        <strain evidence="3 4">DSM 11053</strain>
    </source>
</reference>
<proteinExistence type="predicted"/>
<keyword evidence="4" id="KW-1185">Reference proteome</keyword>
<dbReference type="Pfam" id="PF03413">
    <property type="entry name" value="PepSY"/>
    <property type="match status" value="2"/>
</dbReference>
<dbReference type="RefSeq" id="WP_183339536.1">
    <property type="nucleotide sequence ID" value="NZ_JACHZG010000001.1"/>
</dbReference>
<feature type="domain" description="PepSY" evidence="2">
    <location>
        <begin position="88"/>
        <end position="131"/>
    </location>
</feature>
<feature type="compositionally biased region" description="Low complexity" evidence="1">
    <location>
        <begin position="37"/>
        <end position="53"/>
    </location>
</feature>